<name>A0ABU3WU88_9NOCA</name>
<dbReference type="SUPFAM" id="SSF103473">
    <property type="entry name" value="MFS general substrate transporter"/>
    <property type="match status" value="1"/>
</dbReference>
<keyword evidence="2 5" id="KW-0812">Transmembrane</keyword>
<dbReference type="PROSITE" id="PS50850">
    <property type="entry name" value="MFS"/>
    <property type="match status" value="1"/>
</dbReference>
<feature type="domain" description="Major facilitator superfamily (MFS) profile" evidence="6">
    <location>
        <begin position="1"/>
        <end position="407"/>
    </location>
</feature>
<feature type="transmembrane region" description="Helical" evidence="5">
    <location>
        <begin position="56"/>
        <end position="76"/>
    </location>
</feature>
<dbReference type="EMBL" id="WBMO01000005">
    <property type="protein sequence ID" value="MDV2477581.1"/>
    <property type="molecule type" value="Genomic_DNA"/>
</dbReference>
<dbReference type="InterPro" id="IPR011701">
    <property type="entry name" value="MFS"/>
</dbReference>
<reference evidence="7 8" key="1">
    <citation type="submission" date="2019-10" db="EMBL/GenBank/DDBJ databases">
        <title>Draft Genome Assembly of Rhodococcus zopfii DSM44189.</title>
        <authorList>
            <person name="Sutton J.M."/>
            <person name="Akob D.M."/>
            <person name="Bushman T.J."/>
        </authorList>
    </citation>
    <scope>NUCLEOTIDE SEQUENCE [LARGE SCALE GENOMIC DNA]</scope>
    <source>
        <strain evidence="7 8">DSM 44189</strain>
    </source>
</reference>
<sequence length="436" mass="45163">MLDGFDFFAMGFVLPHLPADFAAPSEKGYLISAGLLGMAVGAIFVAPLADRYGRRLLILAGLTLNIASMVTTALAPNTAVMLGGRFLTGIGVGIISATMIVVAQEYSSAARRNFAIGIVTVGFPLGSTLAGLTGVSLMSIFGGAWQAMFWVGASVSLLGLVLVAALLPETLTFLLTADKPGAHDKVARIAIKLGLDYTPATAQQPESPTTTALPDPGKPRVLSAELRERTILLWIGYAFLTAAYYFVGTWTPQLIADASGSTQDGAIAGTIISIGSLAGSIVFGLIGLKFLATRIAWMALSLAVVSLVLFTGTMGGPLALVMATALGLAVFVSVSSYTAMAPPMYPALARARGYGLMVGISRIGAIITPILAGYASGSVAPKYIFLAASIPLAISALAALRLWLITRSQFTAELADAAAMHEAARTLDTESRTAVR</sequence>
<dbReference type="PROSITE" id="PS00216">
    <property type="entry name" value="SUGAR_TRANSPORT_1"/>
    <property type="match status" value="1"/>
</dbReference>
<dbReference type="PANTHER" id="PTHR23508:SF10">
    <property type="entry name" value="CARBOXYLIC ACID TRANSPORTER PROTEIN HOMOLOG"/>
    <property type="match status" value="1"/>
</dbReference>
<evidence type="ECO:0000259" key="6">
    <source>
        <dbReference type="PROSITE" id="PS50850"/>
    </source>
</evidence>
<dbReference type="InterPro" id="IPR020846">
    <property type="entry name" value="MFS_dom"/>
</dbReference>
<keyword evidence="8" id="KW-1185">Reference proteome</keyword>
<feature type="transmembrane region" description="Helical" evidence="5">
    <location>
        <begin position="29"/>
        <end position="49"/>
    </location>
</feature>
<dbReference type="PANTHER" id="PTHR23508">
    <property type="entry name" value="CARBOXYLIC ACID TRANSPORTER PROTEIN HOMOLOG"/>
    <property type="match status" value="1"/>
</dbReference>
<evidence type="ECO:0000313" key="8">
    <source>
        <dbReference type="Proteomes" id="UP001275440"/>
    </source>
</evidence>
<evidence type="ECO:0000256" key="2">
    <source>
        <dbReference type="ARBA" id="ARBA00022692"/>
    </source>
</evidence>
<feature type="transmembrane region" description="Helical" evidence="5">
    <location>
        <begin position="230"/>
        <end position="247"/>
    </location>
</feature>
<organism evidence="7 8">
    <name type="scientific">Rhodococcus zopfii</name>
    <dbReference type="NCBI Taxonomy" id="43772"/>
    <lineage>
        <taxon>Bacteria</taxon>
        <taxon>Bacillati</taxon>
        <taxon>Actinomycetota</taxon>
        <taxon>Actinomycetes</taxon>
        <taxon>Mycobacteriales</taxon>
        <taxon>Nocardiaceae</taxon>
        <taxon>Rhodococcus</taxon>
    </lineage>
</organism>
<dbReference type="Gene3D" id="1.20.1250.20">
    <property type="entry name" value="MFS general substrate transporter like domains"/>
    <property type="match status" value="1"/>
</dbReference>
<evidence type="ECO:0000256" key="5">
    <source>
        <dbReference type="SAM" id="Phobius"/>
    </source>
</evidence>
<feature type="transmembrane region" description="Helical" evidence="5">
    <location>
        <begin position="353"/>
        <end position="377"/>
    </location>
</feature>
<feature type="transmembrane region" description="Helical" evidence="5">
    <location>
        <begin position="318"/>
        <end position="341"/>
    </location>
</feature>
<dbReference type="Proteomes" id="UP001275440">
    <property type="component" value="Unassembled WGS sequence"/>
</dbReference>
<accession>A0ABU3WU88</accession>
<feature type="transmembrane region" description="Helical" evidence="5">
    <location>
        <begin position="383"/>
        <end position="404"/>
    </location>
</feature>
<proteinExistence type="predicted"/>
<protein>
    <submittedName>
        <fullName evidence="7">MFS transporter</fullName>
    </submittedName>
</protein>
<comment type="subcellular location">
    <subcellularLocation>
        <location evidence="1">Cell membrane</location>
        <topology evidence="1">Multi-pass membrane protein</topology>
    </subcellularLocation>
</comment>
<dbReference type="Pfam" id="PF07690">
    <property type="entry name" value="MFS_1"/>
    <property type="match status" value="1"/>
</dbReference>
<feature type="transmembrane region" description="Helical" evidence="5">
    <location>
        <begin position="114"/>
        <end position="141"/>
    </location>
</feature>
<evidence type="ECO:0000313" key="7">
    <source>
        <dbReference type="EMBL" id="MDV2477581.1"/>
    </source>
</evidence>
<feature type="transmembrane region" description="Helical" evidence="5">
    <location>
        <begin position="147"/>
        <end position="167"/>
    </location>
</feature>
<evidence type="ECO:0000256" key="1">
    <source>
        <dbReference type="ARBA" id="ARBA00004651"/>
    </source>
</evidence>
<feature type="transmembrane region" description="Helical" evidence="5">
    <location>
        <begin position="267"/>
        <end position="288"/>
    </location>
</feature>
<keyword evidence="4 5" id="KW-0472">Membrane</keyword>
<keyword evidence="3 5" id="KW-1133">Transmembrane helix</keyword>
<feature type="transmembrane region" description="Helical" evidence="5">
    <location>
        <begin position="295"/>
        <end position="312"/>
    </location>
</feature>
<comment type="caution">
    <text evidence="7">The sequence shown here is derived from an EMBL/GenBank/DDBJ whole genome shotgun (WGS) entry which is preliminary data.</text>
</comment>
<dbReference type="InterPro" id="IPR005829">
    <property type="entry name" value="Sugar_transporter_CS"/>
</dbReference>
<dbReference type="InterPro" id="IPR036259">
    <property type="entry name" value="MFS_trans_sf"/>
</dbReference>
<gene>
    <name evidence="7" type="ORF">F8M49_23320</name>
</gene>
<evidence type="ECO:0000256" key="4">
    <source>
        <dbReference type="ARBA" id="ARBA00023136"/>
    </source>
</evidence>
<evidence type="ECO:0000256" key="3">
    <source>
        <dbReference type="ARBA" id="ARBA00022989"/>
    </source>
</evidence>
<feature type="transmembrane region" description="Helical" evidence="5">
    <location>
        <begin position="82"/>
        <end position="102"/>
    </location>
</feature>